<dbReference type="AlphaFoldDB" id="A0A927IKI5"/>
<organism evidence="2 3">
    <name type="scientific">Limnohabitans radicicola</name>
    <dbReference type="NCBI Taxonomy" id="2771427"/>
    <lineage>
        <taxon>Bacteria</taxon>
        <taxon>Pseudomonadati</taxon>
        <taxon>Pseudomonadota</taxon>
        <taxon>Betaproteobacteria</taxon>
        <taxon>Burkholderiales</taxon>
        <taxon>Comamonadaceae</taxon>
        <taxon>Limnohabitans</taxon>
    </lineage>
</organism>
<dbReference type="RefSeq" id="WP_191820293.1">
    <property type="nucleotide sequence ID" value="NZ_JACYFT010000004.1"/>
</dbReference>
<name>A0A927IKI5_9BURK</name>
<feature type="transmembrane region" description="Helical" evidence="1">
    <location>
        <begin position="42"/>
        <end position="63"/>
    </location>
</feature>
<keyword evidence="1" id="KW-0472">Membrane</keyword>
<proteinExistence type="predicted"/>
<keyword evidence="3" id="KW-1185">Reference proteome</keyword>
<dbReference type="Proteomes" id="UP000647424">
    <property type="component" value="Unassembled WGS sequence"/>
</dbReference>
<feature type="transmembrane region" description="Helical" evidence="1">
    <location>
        <begin position="14"/>
        <end position="36"/>
    </location>
</feature>
<dbReference type="EMBL" id="JACYFT010000004">
    <property type="protein sequence ID" value="MBD8051799.1"/>
    <property type="molecule type" value="Genomic_DNA"/>
</dbReference>
<evidence type="ECO:0008006" key="4">
    <source>
        <dbReference type="Google" id="ProtNLM"/>
    </source>
</evidence>
<accession>A0A927IKI5</accession>
<evidence type="ECO:0000313" key="2">
    <source>
        <dbReference type="EMBL" id="MBD8051799.1"/>
    </source>
</evidence>
<reference evidence="2" key="1">
    <citation type="submission" date="2020-09" db="EMBL/GenBank/DDBJ databases">
        <title>Genome seq and assembly of Limnohabitants sp.</title>
        <authorList>
            <person name="Chhetri G."/>
        </authorList>
    </citation>
    <scope>NUCLEOTIDE SEQUENCE</scope>
    <source>
        <strain evidence="2">JUR4</strain>
    </source>
</reference>
<keyword evidence="1" id="KW-0812">Transmembrane</keyword>
<protein>
    <recommendedName>
        <fullName evidence="4">SMODS-associating 2TM beta-strand rich effector domain-containing protein</fullName>
    </recommendedName>
</protein>
<evidence type="ECO:0000256" key="1">
    <source>
        <dbReference type="SAM" id="Phobius"/>
    </source>
</evidence>
<keyword evidence="1" id="KW-1133">Transmembrane helix</keyword>
<comment type="caution">
    <text evidence="2">The sequence shown here is derived from an EMBL/GenBank/DDBJ whole genome shotgun (WGS) entry which is preliminary data.</text>
</comment>
<sequence>MIPLSITSSDLARLAKLSAVLGAIAAALVVATRWATYQHSPISVLGQAISAALAAPTLVILVVRKIKWKHPWLSKLLGRRMVHGLWWGELHSDYVKNPGDPPLSPIPIAFVIRQTYLTLSIKSYTSALPGESILETLHAHPVTGDASLRYAYQMTRRANAENKATLGYGDLVLGGEDKELLGDYWTNSPSTGRIHLTLLTRDCDDIRSFTDALRYKARLESMSASV</sequence>
<evidence type="ECO:0000313" key="3">
    <source>
        <dbReference type="Proteomes" id="UP000647424"/>
    </source>
</evidence>
<gene>
    <name evidence="2" type="ORF">IC609_14735</name>
</gene>